<evidence type="ECO:0000313" key="3">
    <source>
        <dbReference type="Proteomes" id="UP000683386"/>
    </source>
</evidence>
<proteinExistence type="predicted"/>
<dbReference type="RefSeq" id="YP_010655629.1">
    <property type="nucleotide sequence ID" value="NC_070830.1"/>
</dbReference>
<feature type="compositionally biased region" description="Polar residues" evidence="1">
    <location>
        <begin position="195"/>
        <end position="207"/>
    </location>
</feature>
<accession>A0A8F2IW63</accession>
<gene>
    <name evidence="2" type="primary">24</name>
    <name evidence="2" type="ORF">SEA_KIMJONGPHILL_24</name>
</gene>
<keyword evidence="3" id="KW-1185">Reference proteome</keyword>
<dbReference type="KEGG" id="vg:77931495"/>
<feature type="region of interest" description="Disordered" evidence="1">
    <location>
        <begin position="191"/>
        <end position="230"/>
    </location>
</feature>
<dbReference type="EMBL" id="MW822144">
    <property type="protein sequence ID" value="QWT29805.1"/>
    <property type="molecule type" value="Genomic_DNA"/>
</dbReference>
<evidence type="ECO:0000256" key="1">
    <source>
        <dbReference type="SAM" id="MobiDB-lite"/>
    </source>
</evidence>
<dbReference type="Proteomes" id="UP000683386">
    <property type="component" value="Segment"/>
</dbReference>
<protein>
    <submittedName>
        <fullName evidence="2">Tail assembly chaperone</fullName>
    </submittedName>
</protein>
<dbReference type="GeneID" id="77931495"/>
<reference evidence="2" key="1">
    <citation type="submission" date="2021-03" db="EMBL/GenBank/DDBJ databases">
        <authorList>
            <person name="Alqahtani R."/>
            <person name="Behailu E."/>
            <person name="Cappabianca D.W."/>
            <person name="Csanadi-Schwartz K.M."/>
            <person name="Dalal A.S."/>
            <person name="Fahim M.S."/>
            <person name="Franklin J.M."/>
            <person name="Gluckman M.H."/>
            <person name="Levine C.J."/>
            <person name="Martin N."/>
            <person name="Milza N."/>
            <person name="Najmabadi R."/>
            <person name="Newman A.M."/>
            <person name="Pajunar M."/>
            <person name="Qalawee I."/>
            <person name="Rizvi A."/>
            <person name="Samuel A."/>
            <person name="Smith A."/>
            <person name="Swann F.E."/>
            <person name="Sweeney P."/>
            <person name="Torres N.R."/>
            <person name="Ventrone L."/>
            <person name="Ventura L."/>
            <person name="Wroe M."/>
            <person name="Acquaye N.A."/>
            <person name="Agnes T.J."/>
            <person name="Ahmed A."/>
            <person name="Ahmed S."/>
            <person name="Amodu B.A."/>
            <person name="Arefeayne N.F."/>
            <person name="Asamoah-Frimpong E.A."/>
            <person name="Attaran A."/>
            <person name="Barragan J.M."/>
            <person name="Baumgarten L.N."/>
            <person name="Berhane B."/>
            <person name="Beyene A."/>
            <person name="Bhattarai B."/>
            <person name="Biondokin D.V."/>
            <person name="Boone B.K."/>
            <person name="Burney S.Z."/>
            <person name="Cayanan J.-R.T."/>
            <person name="Cesta G."/>
            <person name="Chang J."/>
            <person name="Chavez J."/>
            <person name="Chorbajian C."/>
            <person name="Christian S."/>
            <person name="Corns J.R."/>
            <person name="Corns N.R."/>
            <person name="Cowan J.T."/>
            <person name="Coyne C."/>
            <person name="Dadzie B."/>
            <person name="Datu D.-L.V."/>
            <person name="Deng B.C."/>
            <person name="Der L."/>
            <person name="Dickerson K."/>
            <person name="Dozier E."/>
            <person name="Egbunine A.O."/>
            <person name="Farooq M."/>
            <person name="Fonge A.E."/>
            <person name="Ghomsi-Nono M.P."/>
            <person name="Giampietro H."/>
            <person name="Gunnison R.P."/>
            <person name="Han S.H."/>
            <person name="Hennigan A.J."/>
            <person name="Hong A.N."/>
            <person name="Ijomor E.C."/>
            <person name="Jalali A."/>
            <person name="Jamil T.Z."/>
            <person name="Jenkins C.R."/>
            <person name="Joseph M.A."/>
            <person name="Jowanowitch O.J."/>
            <person name="Kang D."/>
            <person name="Khan A."/>
            <person name="Khan Z.K."/>
            <person name="Kiewe T."/>
            <person name="Kjerulf A.B."/>
            <person name="Kolosey V."/>
            <person name="Kurup M."/>
            <person name="Lee V.H."/>
            <person name="Llontop-Maldonado V."/>
            <person name="Long P."/>
            <person name="Lu N."/>
            <person name="Majekodunmi A."/>
            <person name="Malik H.W."/>
            <person name="Marcellino S.C."/>
            <person name="Martinez L.A."/>
            <person name="Meher F.N."/>
            <person name="Michelin M.A."/>
            <person name="Mitchell K.G."/>
            <person name="Mullens W.J."/>
            <person name="Nwakama C."/>
            <person name="Nwosu F.T."/>
            <person name="Oboh E.C."/>
            <person name="Odujinrin O."/>
            <person name="Ogunsan O."/>
            <person name="O'Neill K."/>
            <person name="Oxlaj J.A."/>
            <person name="Patel A.K."/>
            <person name="Patel B.R."/>
            <person name="Pham Q."/>
            <person name="Porter J."/>
            <person name="Portes J."/>
            <person name="Prokopenko A."/>
            <person name="Quraishi M."/>
            <person name="Qureshi M.-A."/>
            <person name="Rivera A."/>
            <person name="Rubalsky V."/>
            <person name="Saikali Y."/>
            <person name="Saqaf K."/>
            <person name="Saroya S.R."/>
            <person name="Seas A."/>
            <person name="Shadrick R.E."/>
            <person name="Sharda N."/>
            <person name="Sigindere M.T."/>
            <person name="Simbi V.G."/>
            <person name="Thuzar C."/>
            <person name="Tran K."/>
            <person name="Tran V.D."/>
            <person name="Trang W."/>
            <person name="Vaishnav N."/>
            <person name="Vuong K."/>
            <person name="Walker C."/>
            <person name="Wallace S.A."/>
            <person name="Warfield J.C."/>
            <person name="Wikina T."/>
            <person name="Wobbeking F.T."/>
            <person name="Worrent L.D."/>
            <person name="Yan T."/>
            <person name="Zehra A."/>
            <person name="Avazpour P."/>
            <person name="Kim F.M."/>
            <person name="Mason K."/>
            <person name="Nguyen D.A."/>
            <person name="Pettit S.M."/>
            <person name="Zhou O.J."/>
            <person name="Brissett D.L."/>
            <person name="Gualtieri C."/>
            <person name="Hufford T.M."/>
            <person name="Ko J.M."/>
            <person name="Novak J.K."/>
            <person name="Smith Z.M."/>
            <person name="Mayer-Bacon C."/>
            <person name="Erill I."/>
            <person name="Caruso S.M."/>
            <person name="Garlena R.A."/>
            <person name="Russell D.A."/>
            <person name="Pope W.H."/>
            <person name="Jacobs-Sera D."/>
            <person name="Hatfull G.F."/>
        </authorList>
    </citation>
    <scope>NUCLEOTIDE SEQUENCE</scope>
</reference>
<organism evidence="2 3">
    <name type="scientific">Streptomyces phage KimJongPhill</name>
    <dbReference type="NCBI Taxonomy" id="2848886"/>
    <lineage>
        <taxon>Viruses</taxon>
        <taxon>Duplodnaviria</taxon>
        <taxon>Heunggongvirae</taxon>
        <taxon>Uroviricota</taxon>
        <taxon>Caudoviricetes</taxon>
        <taxon>Zukovirus</taxon>
        <taxon>Zukovirus phill</taxon>
    </lineage>
</organism>
<name>A0A8F2IW63_9CAUD</name>
<evidence type="ECO:0000313" key="2">
    <source>
        <dbReference type="EMBL" id="QWT29805.1"/>
    </source>
</evidence>
<sequence>MSVNDSFTPIVLKSTKTDDGAAVEVEMEPVFELDGDLYQIPAKPSAGLALGYLEKQSTLGADAAVYWMMVEMLGEEGFEALRDHPDLEREQMDAIIGHIEKKVLGAVPGGKVPWLSTAQDQGEVGFWRVPSDRLIEVGWIPYYMEDVESDLSAIHRIEPDDVDSLSAYRFFSLALRLMHYQGALRGRMEYERENPSASLTNAPNARTSDPAPAAVRPKEANPHLVSGTKVDGKTYYSDISHNPELTPYFD</sequence>